<evidence type="ECO:0000256" key="3">
    <source>
        <dbReference type="ARBA" id="ARBA00016090"/>
    </source>
</evidence>
<evidence type="ECO:0000256" key="5">
    <source>
        <dbReference type="ARBA" id="ARBA00022679"/>
    </source>
</evidence>
<evidence type="ECO:0000313" key="8">
    <source>
        <dbReference type="EMBL" id="RXH09270.1"/>
    </source>
</evidence>
<keyword evidence="5 8" id="KW-0808">Transferase</keyword>
<keyword evidence="6" id="KW-0315">Glutamine amidotransferase</keyword>
<dbReference type="EC" id="2.6.1.16" evidence="2"/>
<sequence>MCGIVGILGREPVAEQLVDSLKRLEYRGYDSAGVATLEGKHLARRRAEGKLKNLEKRLEAEPLKGTTGIGHTRWATHGKPTVNNAHPHATDRVAVVHNGIIENFRELREELEKKGTVFHTETDTEIVLHLVDDLLARGNKPVEAVKLTLGRL</sequence>
<dbReference type="InterPro" id="IPR047084">
    <property type="entry name" value="GFAT_N"/>
</dbReference>
<dbReference type="InterPro" id="IPR017932">
    <property type="entry name" value="GATase_2_dom"/>
</dbReference>
<dbReference type="Proteomes" id="UP000290401">
    <property type="component" value="Unassembled WGS sequence"/>
</dbReference>
<comment type="caution">
    <text evidence="8">The sequence shown here is derived from an EMBL/GenBank/DDBJ whole genome shotgun (WGS) entry which is preliminary data.</text>
</comment>
<evidence type="ECO:0000256" key="6">
    <source>
        <dbReference type="ARBA" id="ARBA00022962"/>
    </source>
</evidence>
<dbReference type="Gene3D" id="3.60.20.10">
    <property type="entry name" value="Glutamine Phosphoribosylpyrophosphate, subunit 1, domain 1"/>
    <property type="match status" value="1"/>
</dbReference>
<organism evidence="8 9">
    <name type="scientific">Bradyrhizobium guangzhouense</name>
    <dbReference type="NCBI Taxonomy" id="1325095"/>
    <lineage>
        <taxon>Bacteria</taxon>
        <taxon>Pseudomonadati</taxon>
        <taxon>Pseudomonadota</taxon>
        <taxon>Alphaproteobacteria</taxon>
        <taxon>Hyphomicrobiales</taxon>
        <taxon>Nitrobacteraceae</taxon>
        <taxon>Bradyrhizobium</taxon>
    </lineage>
</organism>
<gene>
    <name evidence="8" type="ORF">EAS56_26320</name>
</gene>
<dbReference type="PANTHER" id="PTHR10937:SF0">
    <property type="entry name" value="GLUTAMINE--FRUCTOSE-6-PHOSPHATE TRANSAMINASE (ISOMERIZING)"/>
    <property type="match status" value="1"/>
</dbReference>
<evidence type="ECO:0000256" key="4">
    <source>
        <dbReference type="ARBA" id="ARBA00022576"/>
    </source>
</evidence>
<dbReference type="GO" id="GO:0004360">
    <property type="term" value="F:glutamine-fructose-6-phosphate transaminase (isomerizing) activity"/>
    <property type="evidence" value="ECO:0007669"/>
    <property type="project" value="UniProtKB-EC"/>
</dbReference>
<keyword evidence="4 8" id="KW-0032">Aminotransferase</keyword>
<feature type="domain" description="Glutamine amidotransferase type-2" evidence="7">
    <location>
        <begin position="2"/>
        <end position="152"/>
    </location>
</feature>
<evidence type="ECO:0000313" key="9">
    <source>
        <dbReference type="Proteomes" id="UP000290401"/>
    </source>
</evidence>
<protein>
    <recommendedName>
        <fullName evidence="3">Glutamine--fructose-6-phosphate aminotransferase [isomerizing]</fullName>
        <ecNumber evidence="2">2.6.1.16</ecNumber>
    </recommendedName>
</protein>
<accession>A0ABY0E2R4</accession>
<dbReference type="CDD" id="cd00714">
    <property type="entry name" value="GFAT"/>
    <property type="match status" value="1"/>
</dbReference>
<dbReference type="Pfam" id="PF13522">
    <property type="entry name" value="GATase_6"/>
    <property type="match status" value="1"/>
</dbReference>
<reference evidence="8 9" key="1">
    <citation type="submission" date="2018-10" db="EMBL/GenBank/DDBJ databases">
        <title>Bradyrhizobium sp. nov., effective nodules isolated from peanut in China.</title>
        <authorList>
            <person name="Li Y."/>
        </authorList>
    </citation>
    <scope>NUCLEOTIDE SEQUENCE [LARGE SCALE GENOMIC DNA]</scope>
    <source>
        <strain evidence="8 9">CCBAU 53426</strain>
    </source>
</reference>
<evidence type="ECO:0000256" key="1">
    <source>
        <dbReference type="ARBA" id="ARBA00001031"/>
    </source>
</evidence>
<dbReference type="PANTHER" id="PTHR10937">
    <property type="entry name" value="GLUCOSAMINE--FRUCTOSE-6-PHOSPHATE AMINOTRANSFERASE, ISOMERIZING"/>
    <property type="match status" value="1"/>
</dbReference>
<dbReference type="SUPFAM" id="SSF56235">
    <property type="entry name" value="N-terminal nucleophile aminohydrolases (Ntn hydrolases)"/>
    <property type="match status" value="1"/>
</dbReference>
<dbReference type="EMBL" id="RDQZ01000026">
    <property type="protein sequence ID" value="RXH09270.1"/>
    <property type="molecule type" value="Genomic_DNA"/>
</dbReference>
<evidence type="ECO:0000259" key="7">
    <source>
        <dbReference type="PROSITE" id="PS51278"/>
    </source>
</evidence>
<keyword evidence="9" id="KW-1185">Reference proteome</keyword>
<proteinExistence type="predicted"/>
<comment type="catalytic activity">
    <reaction evidence="1">
        <text>D-fructose 6-phosphate + L-glutamine = D-glucosamine 6-phosphate + L-glutamate</text>
        <dbReference type="Rhea" id="RHEA:13237"/>
        <dbReference type="ChEBI" id="CHEBI:29985"/>
        <dbReference type="ChEBI" id="CHEBI:58359"/>
        <dbReference type="ChEBI" id="CHEBI:58725"/>
        <dbReference type="ChEBI" id="CHEBI:61527"/>
        <dbReference type="EC" id="2.6.1.16"/>
    </reaction>
</comment>
<feature type="non-terminal residue" evidence="8">
    <location>
        <position position="152"/>
    </location>
</feature>
<evidence type="ECO:0000256" key="2">
    <source>
        <dbReference type="ARBA" id="ARBA00012916"/>
    </source>
</evidence>
<name>A0ABY0E2R4_9BRAD</name>
<dbReference type="PROSITE" id="PS51278">
    <property type="entry name" value="GATASE_TYPE_2"/>
    <property type="match status" value="1"/>
</dbReference>
<dbReference type="InterPro" id="IPR029055">
    <property type="entry name" value="Ntn_hydrolases_N"/>
</dbReference>